<dbReference type="EMBL" id="CAKLDI010000002">
    <property type="protein sequence ID" value="CAH0535524.1"/>
    <property type="molecule type" value="Genomic_DNA"/>
</dbReference>
<evidence type="ECO:0000256" key="8">
    <source>
        <dbReference type="ARBA" id="ARBA00022801"/>
    </source>
</evidence>
<accession>A0ABM8ZY18</accession>
<evidence type="ECO:0000259" key="14">
    <source>
        <dbReference type="Pfam" id="PF00912"/>
    </source>
</evidence>
<evidence type="ECO:0000256" key="11">
    <source>
        <dbReference type="ARBA" id="ARBA00049902"/>
    </source>
</evidence>
<reference evidence="15" key="1">
    <citation type="submission" date="2021-11" db="EMBL/GenBank/DDBJ databases">
        <authorList>
            <person name="Rodrigo-Torres L."/>
            <person name="Arahal R. D."/>
            <person name="Lucena T."/>
        </authorList>
    </citation>
    <scope>NUCLEOTIDE SEQUENCE</scope>
    <source>
        <strain evidence="15">CECT 7929</strain>
    </source>
</reference>
<comment type="caution">
    <text evidence="15">The sequence shown here is derived from an EMBL/GenBank/DDBJ whole genome shotgun (WGS) entry which is preliminary data.</text>
</comment>
<evidence type="ECO:0000256" key="1">
    <source>
        <dbReference type="ARBA" id="ARBA00004752"/>
    </source>
</evidence>
<evidence type="ECO:0000256" key="3">
    <source>
        <dbReference type="ARBA" id="ARBA00007739"/>
    </source>
</evidence>
<keyword evidence="12" id="KW-0472">Membrane</keyword>
<dbReference type="InterPro" id="IPR050396">
    <property type="entry name" value="Glycosyltr_51/Transpeptidase"/>
</dbReference>
<keyword evidence="7" id="KW-0808">Transferase</keyword>
<dbReference type="SUPFAM" id="SSF53955">
    <property type="entry name" value="Lysozyme-like"/>
    <property type="match status" value="1"/>
</dbReference>
<dbReference type="PANTHER" id="PTHR32282">
    <property type="entry name" value="BINDING PROTEIN TRANSPEPTIDASE, PUTATIVE-RELATED"/>
    <property type="match status" value="1"/>
</dbReference>
<keyword evidence="16" id="KW-1185">Reference proteome</keyword>
<dbReference type="InterPro" id="IPR011815">
    <property type="entry name" value="PBP_1c"/>
</dbReference>
<evidence type="ECO:0000256" key="9">
    <source>
        <dbReference type="ARBA" id="ARBA00023268"/>
    </source>
</evidence>
<comment type="pathway">
    <text evidence="1">Cell wall biogenesis; peptidoglycan biosynthesis.</text>
</comment>
<evidence type="ECO:0000259" key="13">
    <source>
        <dbReference type="Pfam" id="PF00905"/>
    </source>
</evidence>
<evidence type="ECO:0000256" key="2">
    <source>
        <dbReference type="ARBA" id="ARBA00007090"/>
    </source>
</evidence>
<comment type="similarity">
    <text evidence="2">In the C-terminal section; belongs to the transpeptidase family.</text>
</comment>
<dbReference type="Gene3D" id="1.10.3810.10">
    <property type="entry name" value="Biosynthetic peptidoglycan transglycosylase-like"/>
    <property type="match status" value="1"/>
</dbReference>
<keyword evidence="4" id="KW-0121">Carboxypeptidase</keyword>
<feature type="transmembrane region" description="Helical" evidence="12">
    <location>
        <begin position="21"/>
        <end position="45"/>
    </location>
</feature>
<feature type="domain" description="Penicillin-binding protein transpeptidase" evidence="13">
    <location>
        <begin position="328"/>
        <end position="549"/>
    </location>
</feature>
<protein>
    <recommendedName>
        <fullName evidence="10">peptidoglycan glycosyltransferase</fullName>
        <ecNumber evidence="10">2.4.99.28</ecNumber>
    </recommendedName>
</protein>
<evidence type="ECO:0000256" key="12">
    <source>
        <dbReference type="SAM" id="Phobius"/>
    </source>
</evidence>
<dbReference type="InterPro" id="IPR001264">
    <property type="entry name" value="Glyco_trans_51"/>
</dbReference>
<keyword evidence="12" id="KW-0812">Transmembrane</keyword>
<keyword evidence="9" id="KW-0511">Multifunctional enzyme</keyword>
<gene>
    <name evidence="15" type="primary">pbpC</name>
    <name evidence="15" type="ORF">VST7929_03095</name>
</gene>
<dbReference type="EC" id="2.4.99.28" evidence="10"/>
<proteinExistence type="inferred from homology"/>
<feature type="domain" description="Glycosyl transferase family 51" evidence="14">
    <location>
        <begin position="87"/>
        <end position="250"/>
    </location>
</feature>
<dbReference type="InterPro" id="IPR012338">
    <property type="entry name" value="Beta-lactam/transpept-like"/>
</dbReference>
<evidence type="ECO:0000256" key="6">
    <source>
        <dbReference type="ARBA" id="ARBA00022676"/>
    </source>
</evidence>
<evidence type="ECO:0000313" key="15">
    <source>
        <dbReference type="EMBL" id="CAH0535524.1"/>
    </source>
</evidence>
<comment type="catalytic activity">
    <reaction evidence="11">
        <text>[GlcNAc-(1-&gt;4)-Mur2Ac(oyl-L-Ala-gamma-D-Glu-L-Lys-D-Ala-D-Ala)](n)-di-trans,octa-cis-undecaprenyl diphosphate + beta-D-GlcNAc-(1-&gt;4)-Mur2Ac(oyl-L-Ala-gamma-D-Glu-L-Lys-D-Ala-D-Ala)-di-trans,octa-cis-undecaprenyl diphosphate = [GlcNAc-(1-&gt;4)-Mur2Ac(oyl-L-Ala-gamma-D-Glu-L-Lys-D-Ala-D-Ala)](n+1)-di-trans,octa-cis-undecaprenyl diphosphate + di-trans,octa-cis-undecaprenyl diphosphate + H(+)</text>
        <dbReference type="Rhea" id="RHEA:23708"/>
        <dbReference type="Rhea" id="RHEA-COMP:9602"/>
        <dbReference type="Rhea" id="RHEA-COMP:9603"/>
        <dbReference type="ChEBI" id="CHEBI:15378"/>
        <dbReference type="ChEBI" id="CHEBI:58405"/>
        <dbReference type="ChEBI" id="CHEBI:60033"/>
        <dbReference type="ChEBI" id="CHEBI:78435"/>
        <dbReference type="EC" id="2.4.99.28"/>
    </reaction>
</comment>
<keyword evidence="12" id="KW-1133">Transmembrane helix</keyword>
<organism evidence="15 16">
    <name type="scientific">Vibrio stylophorae</name>
    <dbReference type="NCBI Taxonomy" id="659351"/>
    <lineage>
        <taxon>Bacteria</taxon>
        <taxon>Pseudomonadati</taxon>
        <taxon>Pseudomonadota</taxon>
        <taxon>Gammaproteobacteria</taxon>
        <taxon>Vibrionales</taxon>
        <taxon>Vibrionaceae</taxon>
        <taxon>Vibrio</taxon>
    </lineage>
</organism>
<dbReference type="NCBIfam" id="TIGR02073">
    <property type="entry name" value="PBP_1c"/>
    <property type="match status" value="1"/>
</dbReference>
<dbReference type="Pfam" id="PF00905">
    <property type="entry name" value="Transpeptidase"/>
    <property type="match status" value="1"/>
</dbReference>
<comment type="similarity">
    <text evidence="3">In the N-terminal section; belongs to the glycosyltransferase 51 family.</text>
</comment>
<keyword evidence="6" id="KW-0328">Glycosyltransferase</keyword>
<dbReference type="InterPro" id="IPR023346">
    <property type="entry name" value="Lysozyme-like_dom_sf"/>
</dbReference>
<dbReference type="InterPro" id="IPR001460">
    <property type="entry name" value="PCN-bd_Tpept"/>
</dbReference>
<dbReference type="Proteomes" id="UP000838672">
    <property type="component" value="Unassembled WGS sequence"/>
</dbReference>
<evidence type="ECO:0000256" key="7">
    <source>
        <dbReference type="ARBA" id="ARBA00022679"/>
    </source>
</evidence>
<evidence type="ECO:0000313" key="16">
    <source>
        <dbReference type="Proteomes" id="UP000838672"/>
    </source>
</evidence>
<dbReference type="InterPro" id="IPR036950">
    <property type="entry name" value="PBP_transglycosylase"/>
</dbReference>
<dbReference type="RefSeq" id="WP_237468439.1">
    <property type="nucleotide sequence ID" value="NZ_CAKLDI010000002.1"/>
</dbReference>
<evidence type="ECO:0000256" key="5">
    <source>
        <dbReference type="ARBA" id="ARBA00022670"/>
    </source>
</evidence>
<dbReference type="PANTHER" id="PTHR32282:SF15">
    <property type="entry name" value="PENICILLIN-BINDING PROTEIN 1C"/>
    <property type="match status" value="1"/>
</dbReference>
<name>A0ABM8ZY18_9VIBR</name>
<dbReference type="Pfam" id="PF00912">
    <property type="entry name" value="Transgly"/>
    <property type="match status" value="1"/>
</dbReference>
<evidence type="ECO:0000256" key="10">
    <source>
        <dbReference type="ARBA" id="ARBA00044770"/>
    </source>
</evidence>
<dbReference type="SUPFAM" id="SSF56601">
    <property type="entry name" value="beta-lactamase/transpeptidase-like"/>
    <property type="match status" value="1"/>
</dbReference>
<keyword evidence="8" id="KW-0378">Hydrolase</keyword>
<sequence length="738" mass="82365">MKIRRNKQQSHHPKVRLPWPIQWLGMLVDLCWGAFGLLICCFFIADFLFPHPNLVNGQFVPLERYSTLVRSHDGVPLRHFADSKGVFRYAITAEQVSPFYLKALFAYEDRYFYQHPGINPLSVGRALGQWLTHGKVISGGSTISMQVARILTPHERTILGKATQMFRTIQLERALSKDEILSLYLTYAPMGGNIEGVEAASRRYFNKPALALNDAEASLLAVLPQRPTSYRPDRFYQRAIEARNKVIERLQSQGEISAENAQSLLHEKLSLNRGESPFLAPLLARDLHVIYPDRALIDTTIDSAIQLRVEALVKNQANLWEPRASAAVLVVHNPSHEIRGWVGSADLFNAQRFGYIDMTQALRSPGSTLKPFIYAIAIDKALIHSASLLSDSHQKFDQYAPANFDSHFYGNVTAMTALQASLNIPVVVVLQALGAEQFEHLIRATGALLVHKETNLSIALGGTGTNLHSLVQLYSAFANKGVVYPLKVQPDTLAQTHRGVPLFSEGASWIVWDALNHVRRPTGINTTRPIGWKTGTSYGYRDAWAIGVSGDWTVGVWVGRPDGAPHQNAYGITYAAPLMFRIFDALPKDQHPIHRPDTVVDKLICWPQGRAVAQTKPDACEQKFEAKTLNGWTPPTLPSQLARFQPNQPTADDIQRQQRIDLKITSLKAGSHLFRQPGILVPLKSSCLNPCPRKLNWYLDGQLLSQPRLDLDKIRNNSAVVSVSDEFGNSDSVTIYLH</sequence>
<keyword evidence="5" id="KW-0645">Protease</keyword>
<evidence type="ECO:0000256" key="4">
    <source>
        <dbReference type="ARBA" id="ARBA00022645"/>
    </source>
</evidence>
<dbReference type="Gene3D" id="3.40.710.10">
    <property type="entry name" value="DD-peptidase/beta-lactamase superfamily"/>
    <property type="match status" value="1"/>
</dbReference>